<evidence type="ECO:0000313" key="4">
    <source>
        <dbReference type="EMBL" id="MBB5217814.1"/>
    </source>
</evidence>
<dbReference type="Proteomes" id="UP000593591">
    <property type="component" value="Chromosome"/>
</dbReference>
<dbReference type="Gene3D" id="3.40.190.10">
    <property type="entry name" value="Periplasmic binding protein-like II"/>
    <property type="match status" value="2"/>
</dbReference>
<dbReference type="EMBL" id="CP031517">
    <property type="protein sequence ID" value="QOS40459.1"/>
    <property type="molecule type" value="Genomic_DNA"/>
</dbReference>
<feature type="signal peptide" evidence="3">
    <location>
        <begin position="1"/>
        <end position="19"/>
    </location>
</feature>
<dbReference type="PANTHER" id="PTHR43649:SF12">
    <property type="entry name" value="DIACETYLCHITOBIOSE BINDING PROTEIN DASA"/>
    <property type="match status" value="1"/>
</dbReference>
<dbReference type="AlphaFoldDB" id="A0A840SAI8"/>
<reference evidence="5 7" key="1">
    <citation type="submission" date="2018-08" db="EMBL/GenBank/DDBJ databases">
        <title>The first complete genome of Treponema rectale (CHPAT), a commensal spirochete of the bovine rectum.</title>
        <authorList>
            <person name="Staton G.J."/>
            <person name="Clegg S.R."/>
            <person name="Carter S.D."/>
            <person name="Radford A.D."/>
            <person name="Darby A."/>
            <person name="Hall N."/>
            <person name="Birtles R.J."/>
            <person name="Evans N.J."/>
        </authorList>
    </citation>
    <scope>NUCLEOTIDE SEQUENCE [LARGE SCALE GENOMIC DNA]</scope>
    <source>
        <strain evidence="5 7">CHPA</strain>
    </source>
</reference>
<proteinExistence type="inferred from homology"/>
<dbReference type="PANTHER" id="PTHR43649">
    <property type="entry name" value="ARABINOSE-BINDING PROTEIN-RELATED"/>
    <property type="match status" value="1"/>
</dbReference>
<protein>
    <submittedName>
        <fullName evidence="5">Extracellular solute-binding protein</fullName>
    </submittedName>
    <submittedName>
        <fullName evidence="4">Putative aldouronate transport system substrate-binding protein</fullName>
    </submittedName>
</protein>
<dbReference type="GO" id="GO:0042597">
    <property type="term" value="C:periplasmic space"/>
    <property type="evidence" value="ECO:0007669"/>
    <property type="project" value="UniProtKB-SubCell"/>
</dbReference>
<dbReference type="InterPro" id="IPR006059">
    <property type="entry name" value="SBP"/>
</dbReference>
<dbReference type="PROSITE" id="PS51257">
    <property type="entry name" value="PROKAR_LIPOPROTEIN"/>
    <property type="match status" value="1"/>
</dbReference>
<dbReference type="InterPro" id="IPR050490">
    <property type="entry name" value="Bact_solute-bd_prot1"/>
</dbReference>
<evidence type="ECO:0000256" key="1">
    <source>
        <dbReference type="ARBA" id="ARBA00004418"/>
    </source>
</evidence>
<evidence type="ECO:0000256" key="2">
    <source>
        <dbReference type="ARBA" id="ARBA00008520"/>
    </source>
</evidence>
<comment type="similarity">
    <text evidence="2">Belongs to the bacterial solute-binding protein 1 family.</text>
</comment>
<keyword evidence="6" id="KW-1185">Reference proteome</keyword>
<dbReference type="KEGG" id="trc:DYE49_08315"/>
<dbReference type="Pfam" id="PF01547">
    <property type="entry name" value="SBP_bac_1"/>
    <property type="match status" value="1"/>
</dbReference>
<accession>A0A840SAI8</accession>
<feature type="chain" id="PRO_5036418345" evidence="3">
    <location>
        <begin position="20"/>
        <end position="546"/>
    </location>
</feature>
<sequence>MKKLSRVVLGSVCTVLAAAALLTGCKKDESKVVAGDENTPGWSIPENVKQKVKFDWYVNFSWFARHWGDSKVSKYITEKTGVDINFIVPAGNEAEKLNTMIAGDVLPDLITLGWYEGQVPLMIDSGYVCALDELAEQYDPYFFKAANAQKLNWYRQKDGHVYGYPNASFTPSDYEKYAGKLTSNETFLVRKDLYETLGRPDMSTPEGFLKALRNAKAMFPKVNGQNLIPFGTTEFSDVGCSQLQATLAHFLAISPEEDGKYVDVNLGLTENPEYLRWLKVLRTAYQEKLLTKEMFIDKRSQIEEKASNGRYFCMLYQNWDMQTAQNTLYANDPDSIYIAVPGPKNSKGDDPVLAGGGISGWTITMISKKCKDKGKAIQFLTYLISEEGQMDTNFGIQGETWEYDANGVPYLLPEIRALDSENKNRQETEIGVQYTYWMLMDTAWQTQFPVEYAPSLGQPQLWTVPYVHSYAVYDGLTIPSGSDEDLIYADIQRKWGKVLPDLIQARSDEEFDEIVAEFNAYKRSKGIDKVQKLQTKLMNENKLKLR</sequence>
<gene>
    <name evidence="5" type="ORF">DYE49_08315</name>
    <name evidence="4" type="ORF">HNP77_000158</name>
</gene>
<dbReference type="SUPFAM" id="SSF53850">
    <property type="entry name" value="Periplasmic binding protein-like II"/>
    <property type="match status" value="1"/>
</dbReference>
<dbReference type="Proteomes" id="UP000578697">
    <property type="component" value="Unassembled WGS sequence"/>
</dbReference>
<dbReference type="RefSeq" id="WP_184651260.1">
    <property type="nucleotide sequence ID" value="NZ_JACHFR010000001.1"/>
</dbReference>
<evidence type="ECO:0000313" key="6">
    <source>
        <dbReference type="Proteomes" id="UP000578697"/>
    </source>
</evidence>
<name>A0A840SAI8_9SPIR</name>
<evidence type="ECO:0000256" key="3">
    <source>
        <dbReference type="SAM" id="SignalP"/>
    </source>
</evidence>
<evidence type="ECO:0000313" key="5">
    <source>
        <dbReference type="EMBL" id="QOS40459.1"/>
    </source>
</evidence>
<evidence type="ECO:0000313" key="7">
    <source>
        <dbReference type="Proteomes" id="UP000593591"/>
    </source>
</evidence>
<organism evidence="4 6">
    <name type="scientific">Treponema rectale</name>
    <dbReference type="NCBI Taxonomy" id="744512"/>
    <lineage>
        <taxon>Bacteria</taxon>
        <taxon>Pseudomonadati</taxon>
        <taxon>Spirochaetota</taxon>
        <taxon>Spirochaetia</taxon>
        <taxon>Spirochaetales</taxon>
        <taxon>Treponemataceae</taxon>
        <taxon>Treponema</taxon>
    </lineage>
</organism>
<dbReference type="EMBL" id="JACHFR010000001">
    <property type="protein sequence ID" value="MBB5217814.1"/>
    <property type="molecule type" value="Genomic_DNA"/>
</dbReference>
<keyword evidence="3" id="KW-0732">Signal</keyword>
<comment type="subcellular location">
    <subcellularLocation>
        <location evidence="1">Periplasm</location>
    </subcellularLocation>
</comment>
<reference evidence="4 6" key="2">
    <citation type="submission" date="2020-08" db="EMBL/GenBank/DDBJ databases">
        <title>Genomic Encyclopedia of Type Strains, Phase IV (KMG-IV): sequencing the most valuable type-strain genomes for metagenomic binning, comparative biology and taxonomic classification.</title>
        <authorList>
            <person name="Goeker M."/>
        </authorList>
    </citation>
    <scope>NUCLEOTIDE SEQUENCE [LARGE SCALE GENOMIC DNA]</scope>
    <source>
        <strain evidence="4 6">DSM 103679</strain>
    </source>
</reference>